<reference evidence="4" key="2">
    <citation type="submission" date="2022-03" db="EMBL/GenBank/DDBJ databases">
        <title>Draft title - Genomic analysis of global carrot germplasm unveils the trajectory of domestication and the origin of high carotenoid orange carrot.</title>
        <authorList>
            <person name="Iorizzo M."/>
            <person name="Ellison S."/>
            <person name="Senalik D."/>
            <person name="Macko-Podgorni A."/>
            <person name="Grzebelus D."/>
            <person name="Bostan H."/>
            <person name="Rolling W."/>
            <person name="Curaba J."/>
            <person name="Simon P."/>
        </authorList>
    </citation>
    <scope>NUCLEOTIDE SEQUENCE</scope>
    <source>
        <tissue evidence="4">Leaf</tissue>
    </source>
</reference>
<dbReference type="InterPro" id="IPR036047">
    <property type="entry name" value="F-box-like_dom_sf"/>
</dbReference>
<gene>
    <name evidence="3" type="ORF">DCAR_028599</name>
    <name evidence="4" type="ORF">DCAR_0830740</name>
</gene>
<dbReference type="SUPFAM" id="SSF81383">
    <property type="entry name" value="F-box domain"/>
    <property type="match status" value="1"/>
</dbReference>
<dbReference type="InterPro" id="IPR001810">
    <property type="entry name" value="F-box_dom"/>
</dbReference>
<reference evidence="3" key="1">
    <citation type="journal article" date="2016" name="Nat. Genet.">
        <title>A high-quality carrot genome assembly provides new insights into carotenoid accumulation and asterid genome evolution.</title>
        <authorList>
            <person name="Iorizzo M."/>
            <person name="Ellison S."/>
            <person name="Senalik D."/>
            <person name="Zeng P."/>
            <person name="Satapoomin P."/>
            <person name="Huang J."/>
            <person name="Bowman M."/>
            <person name="Iovene M."/>
            <person name="Sanseverino W."/>
            <person name="Cavagnaro P."/>
            <person name="Yildiz M."/>
            <person name="Macko-Podgorni A."/>
            <person name="Moranska E."/>
            <person name="Grzebelus E."/>
            <person name="Grzebelus D."/>
            <person name="Ashrafi H."/>
            <person name="Zheng Z."/>
            <person name="Cheng S."/>
            <person name="Spooner D."/>
            <person name="Van Deynze A."/>
            <person name="Simon P."/>
        </authorList>
    </citation>
    <scope>NUCLEOTIDE SEQUENCE [LARGE SCALE GENOMIC DNA]</scope>
    <source>
        <tissue evidence="3">Leaf</tissue>
    </source>
</reference>
<name>A0A175YK73_DAUCS</name>
<dbReference type="PANTHER" id="PTHR31672">
    <property type="entry name" value="BNACNNG10540D PROTEIN"/>
    <property type="match status" value="1"/>
</dbReference>
<dbReference type="AlphaFoldDB" id="A0A175YK73"/>
<dbReference type="PANTHER" id="PTHR31672:SF13">
    <property type="entry name" value="F-BOX PROTEIN CPR30-LIKE"/>
    <property type="match status" value="1"/>
</dbReference>
<dbReference type="OrthoDB" id="687122at2759"/>
<sequence length="387" mass="43939">MAPRRNPTLSEDLISEILVRVPVKPLLCFQSVSKTWLSLIKHPAFVKSQLRHALETNQNLIMSLYKEDTMMETNLNVDQGNRLFQLNVDSRKIVADLKGVFLNSYLYTLVGSANRIVCVAVDDLESSMYLWNPAIRECKLIPDFIKFGGPFGFGYDRVDDDYKVISTTGYPFDVSVGVYSVKRNVWRKLPEPIEEPHFDVCVNGFFYGIGRNGMMTFDLNKELFNHSIKLPIIDYDYGNDVTRIIEFNNSIAVIQVWAHGLNGDVAVEGLKKKINIWTLDGDACLRVGGGEVSWTLMFSIDLAMPRYLIFGYFSNNNLLLSIRTPSITENDCVWILCDAHKKEAKLIPPSIIMPDHHCIQNVFKYSESLVSLPGFKQVNWNAGEDTS</sequence>
<evidence type="ECO:0000259" key="1">
    <source>
        <dbReference type="Pfam" id="PF00646"/>
    </source>
</evidence>
<feature type="domain" description="F-box" evidence="1">
    <location>
        <begin position="9"/>
        <end position="45"/>
    </location>
</feature>
<accession>A0A175YK73</accession>
<dbReference type="EMBL" id="CP093350">
    <property type="protein sequence ID" value="WOH11260.1"/>
    <property type="molecule type" value="Genomic_DNA"/>
</dbReference>
<evidence type="ECO:0000313" key="3">
    <source>
        <dbReference type="EMBL" id="KZM83979.1"/>
    </source>
</evidence>
<proteinExistence type="predicted"/>
<dbReference type="EMBL" id="LNRQ01000008">
    <property type="protein sequence ID" value="KZM83979.1"/>
    <property type="molecule type" value="Genomic_DNA"/>
</dbReference>
<dbReference type="InterPro" id="IPR017451">
    <property type="entry name" value="F-box-assoc_interact_dom"/>
</dbReference>
<dbReference type="Pfam" id="PF07734">
    <property type="entry name" value="FBA_1"/>
    <property type="match status" value="1"/>
</dbReference>
<dbReference type="Proteomes" id="UP000077755">
    <property type="component" value="Chromosome 8"/>
</dbReference>
<dbReference type="InterPro" id="IPR006527">
    <property type="entry name" value="F-box-assoc_dom_typ1"/>
</dbReference>
<dbReference type="STRING" id="79200.A0A175YK73"/>
<protein>
    <submittedName>
        <fullName evidence="3">Uncharacterized protein</fullName>
    </submittedName>
</protein>
<dbReference type="KEGG" id="dcr:108198041"/>
<organism evidence="3">
    <name type="scientific">Daucus carota subsp. sativus</name>
    <name type="common">Carrot</name>
    <dbReference type="NCBI Taxonomy" id="79200"/>
    <lineage>
        <taxon>Eukaryota</taxon>
        <taxon>Viridiplantae</taxon>
        <taxon>Streptophyta</taxon>
        <taxon>Embryophyta</taxon>
        <taxon>Tracheophyta</taxon>
        <taxon>Spermatophyta</taxon>
        <taxon>Magnoliopsida</taxon>
        <taxon>eudicotyledons</taxon>
        <taxon>Gunneridae</taxon>
        <taxon>Pentapetalae</taxon>
        <taxon>asterids</taxon>
        <taxon>campanulids</taxon>
        <taxon>Apiales</taxon>
        <taxon>Apiaceae</taxon>
        <taxon>Apioideae</taxon>
        <taxon>Scandiceae</taxon>
        <taxon>Daucinae</taxon>
        <taxon>Daucus</taxon>
        <taxon>Daucus sect. Daucus</taxon>
    </lineage>
</organism>
<dbReference type="Gramene" id="KZM83979">
    <property type="protein sequence ID" value="KZM83979"/>
    <property type="gene ID" value="DCAR_028599"/>
</dbReference>
<evidence type="ECO:0000313" key="5">
    <source>
        <dbReference type="Proteomes" id="UP000077755"/>
    </source>
</evidence>
<dbReference type="InterPro" id="IPR050796">
    <property type="entry name" value="SCF_F-box_component"/>
</dbReference>
<evidence type="ECO:0000259" key="2">
    <source>
        <dbReference type="Pfam" id="PF07734"/>
    </source>
</evidence>
<evidence type="ECO:0000313" key="4">
    <source>
        <dbReference type="EMBL" id="WOH11260.1"/>
    </source>
</evidence>
<dbReference type="Pfam" id="PF00646">
    <property type="entry name" value="F-box"/>
    <property type="match status" value="1"/>
</dbReference>
<keyword evidence="5" id="KW-1185">Reference proteome</keyword>
<dbReference type="NCBIfam" id="TIGR01640">
    <property type="entry name" value="F_box_assoc_1"/>
    <property type="match status" value="1"/>
</dbReference>
<feature type="domain" description="F-box associated beta-propeller type 1" evidence="2">
    <location>
        <begin position="116"/>
        <end position="349"/>
    </location>
</feature>
<dbReference type="CDD" id="cd22157">
    <property type="entry name" value="F-box_AtFBW1-like"/>
    <property type="match status" value="1"/>
</dbReference>